<accession>A0ABU7MAZ9</accession>
<keyword evidence="3" id="KW-1185">Reference proteome</keyword>
<protein>
    <submittedName>
        <fullName evidence="2">Uncharacterized protein</fullName>
    </submittedName>
</protein>
<comment type="caution">
    <text evidence="2">The sequence shown here is derived from an EMBL/GenBank/DDBJ whole genome shotgun (WGS) entry which is preliminary data.</text>
</comment>
<organism evidence="2 3">
    <name type="scientific">Gordonia sesuvii</name>
    <dbReference type="NCBI Taxonomy" id="3116777"/>
    <lineage>
        <taxon>Bacteria</taxon>
        <taxon>Bacillati</taxon>
        <taxon>Actinomycetota</taxon>
        <taxon>Actinomycetes</taxon>
        <taxon>Mycobacteriales</taxon>
        <taxon>Gordoniaceae</taxon>
        <taxon>Gordonia</taxon>
    </lineage>
</organism>
<evidence type="ECO:0000313" key="2">
    <source>
        <dbReference type="EMBL" id="MEE3850277.1"/>
    </source>
</evidence>
<dbReference type="Proteomes" id="UP001347146">
    <property type="component" value="Unassembled WGS sequence"/>
</dbReference>
<feature type="region of interest" description="Disordered" evidence="1">
    <location>
        <begin position="17"/>
        <end position="90"/>
    </location>
</feature>
<dbReference type="EMBL" id="JAZDUF010000002">
    <property type="protein sequence ID" value="MEE3850277.1"/>
    <property type="molecule type" value="Genomic_DNA"/>
</dbReference>
<feature type="compositionally biased region" description="Low complexity" evidence="1">
    <location>
        <begin position="22"/>
        <end position="32"/>
    </location>
</feature>
<feature type="compositionally biased region" description="Acidic residues" evidence="1">
    <location>
        <begin position="45"/>
        <end position="57"/>
    </location>
</feature>
<dbReference type="RefSeq" id="WP_330431946.1">
    <property type="nucleotide sequence ID" value="NZ_JAZDUF010000002.1"/>
</dbReference>
<evidence type="ECO:0000256" key="1">
    <source>
        <dbReference type="SAM" id="MobiDB-lite"/>
    </source>
</evidence>
<sequence length="138" mass="15571">MPFSDDDLDAFYREIEARTDARGSSPGPVRRSVPPPSSPSRPDDPVDESAFSDDDLETFYRTIEARTAAQPIRRTRRTRRAPDRVTRSCPTPAKVAFADEHLARESIIAVRRHVGRRPSLRCYECVCGAWHITSSAQE</sequence>
<evidence type="ECO:0000313" key="3">
    <source>
        <dbReference type="Proteomes" id="UP001347146"/>
    </source>
</evidence>
<name>A0ABU7MAZ9_9ACTN</name>
<gene>
    <name evidence="2" type="ORF">VZC37_08020</name>
</gene>
<reference evidence="2 3" key="1">
    <citation type="submission" date="2024-01" db="EMBL/GenBank/DDBJ databases">
        <title>Draft genome sequence of Gordonia sp. LSe1-13.</title>
        <authorList>
            <person name="Suphannarot A."/>
            <person name="Mingma R."/>
        </authorList>
    </citation>
    <scope>NUCLEOTIDE SEQUENCE [LARGE SCALE GENOMIC DNA]</scope>
    <source>
        <strain evidence="2 3">LSe1-13</strain>
    </source>
</reference>
<proteinExistence type="predicted"/>